<keyword evidence="7" id="KW-1185">Reference proteome</keyword>
<sequence>MEGLASLLFPPRDFKFYPVPRPCDATSIPAQGHGDMFQANTPVLKKPATTLEQHTALTDNKECADCGAPSPEWASVNQGVLVCIQCAGCHRAMGAHVSRIKSVTLDSWTSQEVESFVAKGGNQKVNRELLQSGGPPPPARGAPRLDVDKYIWKKYQGGEKVCNDKLKRSVPLTGKSPEFPEVSNMGTTCHQGLVMVDVQSVDIGVDHARDLRMLGPLFLSLSVQLSIGSQKSDFTSHRRGSEKAGWSPPERKQMLWDAQERYLWCRVWDGELGFKQLAGEGRIDLPKLLENGSDGISTPEAVEVELFAAEDDGADSDSEASPRSASTAATFSKLQDSTDPSRGAFIGTANLKVTIIDMTGMLKTQTKKPISQSTWGSSGSD</sequence>
<evidence type="ECO:0000313" key="4">
    <source>
        <dbReference type="EMBL" id="CAI3981541.1"/>
    </source>
</evidence>
<keyword evidence="1" id="KW-0479">Metal-binding</keyword>
<dbReference type="InterPro" id="IPR044520">
    <property type="entry name" value="ARF_GAP_AGD5/15"/>
</dbReference>
<dbReference type="Proteomes" id="UP001152797">
    <property type="component" value="Unassembled WGS sequence"/>
</dbReference>
<dbReference type="SMART" id="SM00105">
    <property type="entry name" value="ArfGap"/>
    <property type="match status" value="1"/>
</dbReference>
<accession>A0A9P1BXZ3</accession>
<dbReference type="EMBL" id="CAMXCT020000643">
    <property type="protein sequence ID" value="CAL1134916.1"/>
    <property type="molecule type" value="Genomic_DNA"/>
</dbReference>
<dbReference type="OrthoDB" id="983479at2759"/>
<evidence type="ECO:0000256" key="2">
    <source>
        <dbReference type="SAM" id="MobiDB-lite"/>
    </source>
</evidence>
<reference evidence="5" key="2">
    <citation type="submission" date="2024-04" db="EMBL/GenBank/DDBJ databases">
        <authorList>
            <person name="Chen Y."/>
            <person name="Shah S."/>
            <person name="Dougan E. K."/>
            <person name="Thang M."/>
            <person name="Chan C."/>
        </authorList>
    </citation>
    <scope>NUCLEOTIDE SEQUENCE [LARGE SCALE GENOMIC DNA]</scope>
</reference>
<evidence type="ECO:0000259" key="3">
    <source>
        <dbReference type="PROSITE" id="PS50115"/>
    </source>
</evidence>
<dbReference type="GO" id="GO:0005096">
    <property type="term" value="F:GTPase activator activity"/>
    <property type="evidence" value="ECO:0007669"/>
    <property type="project" value="InterPro"/>
</dbReference>
<dbReference type="InterPro" id="IPR001164">
    <property type="entry name" value="ArfGAP_dom"/>
</dbReference>
<dbReference type="Gene3D" id="1.10.220.150">
    <property type="entry name" value="Arf GTPase activating protein"/>
    <property type="match status" value="1"/>
</dbReference>
<feature type="domain" description="Arf-GAP" evidence="3">
    <location>
        <begin position="48"/>
        <end position="156"/>
    </location>
</feature>
<evidence type="ECO:0000313" key="6">
    <source>
        <dbReference type="EMBL" id="CAL4768853.1"/>
    </source>
</evidence>
<evidence type="ECO:0000313" key="7">
    <source>
        <dbReference type="Proteomes" id="UP001152797"/>
    </source>
</evidence>
<organism evidence="4">
    <name type="scientific">Cladocopium goreaui</name>
    <dbReference type="NCBI Taxonomy" id="2562237"/>
    <lineage>
        <taxon>Eukaryota</taxon>
        <taxon>Sar</taxon>
        <taxon>Alveolata</taxon>
        <taxon>Dinophyceae</taxon>
        <taxon>Suessiales</taxon>
        <taxon>Symbiodiniaceae</taxon>
        <taxon>Cladocopium</taxon>
    </lineage>
</organism>
<dbReference type="Pfam" id="PF01412">
    <property type="entry name" value="ArfGap"/>
    <property type="match status" value="1"/>
</dbReference>
<dbReference type="PANTHER" id="PTHR46419">
    <property type="entry name" value="ADP-RIBOSYLATION FACTOR GTPASE-ACTIVATING PROTEIN AGD5"/>
    <property type="match status" value="1"/>
</dbReference>
<protein>
    <submittedName>
        <fullName evidence="6">Arf-GAP domain-containing protein</fullName>
    </submittedName>
</protein>
<feature type="region of interest" description="Disordered" evidence="2">
    <location>
        <begin position="311"/>
        <end position="339"/>
    </location>
</feature>
<dbReference type="CDD" id="cd08204">
    <property type="entry name" value="ArfGap"/>
    <property type="match status" value="1"/>
</dbReference>
<reference evidence="4" key="1">
    <citation type="submission" date="2022-10" db="EMBL/GenBank/DDBJ databases">
        <authorList>
            <person name="Chen Y."/>
            <person name="Dougan E. K."/>
            <person name="Chan C."/>
            <person name="Rhodes N."/>
            <person name="Thang M."/>
        </authorList>
    </citation>
    <scope>NUCLEOTIDE SEQUENCE</scope>
</reference>
<dbReference type="PANTHER" id="PTHR46419:SF2">
    <property type="entry name" value="ADP-RIBOSYLATION FACTOR GTPASE-ACTIVATING PROTEIN AGD5"/>
    <property type="match status" value="1"/>
</dbReference>
<dbReference type="PRINTS" id="PR00405">
    <property type="entry name" value="REVINTRACTNG"/>
</dbReference>
<dbReference type="EMBL" id="CAMXCT030000643">
    <property type="protein sequence ID" value="CAL4768853.1"/>
    <property type="molecule type" value="Genomic_DNA"/>
</dbReference>
<dbReference type="GO" id="GO:0008270">
    <property type="term" value="F:zinc ion binding"/>
    <property type="evidence" value="ECO:0007669"/>
    <property type="project" value="UniProtKB-KW"/>
</dbReference>
<dbReference type="InterPro" id="IPR037278">
    <property type="entry name" value="ARFGAP/RecO"/>
</dbReference>
<dbReference type="SUPFAM" id="SSF57863">
    <property type="entry name" value="ArfGap/RecO-like zinc finger"/>
    <property type="match status" value="1"/>
</dbReference>
<proteinExistence type="predicted"/>
<dbReference type="InterPro" id="IPR038508">
    <property type="entry name" value="ArfGAP_dom_sf"/>
</dbReference>
<name>A0A9P1BXZ3_9DINO</name>
<comment type="caution">
    <text evidence="4">The sequence shown here is derived from an EMBL/GenBank/DDBJ whole genome shotgun (WGS) entry which is preliminary data.</text>
</comment>
<evidence type="ECO:0000256" key="1">
    <source>
        <dbReference type="PROSITE-ProRule" id="PRU00288"/>
    </source>
</evidence>
<gene>
    <name evidence="4" type="ORF">C1SCF055_LOCUS9320</name>
</gene>
<feature type="compositionally biased region" description="Polar residues" evidence="2">
    <location>
        <begin position="323"/>
        <end position="339"/>
    </location>
</feature>
<dbReference type="AlphaFoldDB" id="A0A9P1BXZ3"/>
<keyword evidence="1" id="KW-0862">Zinc</keyword>
<dbReference type="PROSITE" id="PS50115">
    <property type="entry name" value="ARFGAP"/>
    <property type="match status" value="1"/>
</dbReference>
<keyword evidence="1" id="KW-0863">Zinc-finger</keyword>
<dbReference type="EMBL" id="CAMXCT010000643">
    <property type="protein sequence ID" value="CAI3981541.1"/>
    <property type="molecule type" value="Genomic_DNA"/>
</dbReference>
<evidence type="ECO:0000313" key="5">
    <source>
        <dbReference type="EMBL" id="CAL1134916.1"/>
    </source>
</evidence>